<keyword evidence="12 15" id="KW-0472">Membrane</keyword>
<dbReference type="InterPro" id="IPR017871">
    <property type="entry name" value="ABC_transporter-like_CS"/>
</dbReference>
<protein>
    <submittedName>
        <fullName evidence="20">Uncharacterized protein</fullName>
    </submittedName>
</protein>
<feature type="domain" description="BRO1" evidence="18">
    <location>
        <begin position="1377"/>
        <end position="1818"/>
    </location>
</feature>
<evidence type="ECO:0000313" key="20">
    <source>
        <dbReference type="EMBL" id="KAG5418105.1"/>
    </source>
</evidence>
<feature type="transmembrane region" description="Helical" evidence="15">
    <location>
        <begin position="1062"/>
        <end position="1081"/>
    </location>
</feature>
<feature type="compositionally biased region" description="Low complexity" evidence="14">
    <location>
        <begin position="2607"/>
        <end position="2629"/>
    </location>
</feature>
<dbReference type="InterPro" id="IPR000757">
    <property type="entry name" value="Beta-glucanase-like"/>
</dbReference>
<evidence type="ECO:0000256" key="11">
    <source>
        <dbReference type="ARBA" id="ARBA00022989"/>
    </source>
</evidence>
<dbReference type="FunFam" id="2.60.120.200:FF:000159">
    <property type="entry name" value="Glycosidase"/>
    <property type="match status" value="1"/>
</dbReference>
<dbReference type="InterPro" id="IPR036640">
    <property type="entry name" value="ABC1_TM_sf"/>
</dbReference>
<dbReference type="Gene3D" id="1.20.120.560">
    <property type="entry name" value="alix/aip1 in complex with the ypdl late domain"/>
    <property type="match status" value="1"/>
</dbReference>
<feature type="domain" description="ABC transmembrane type-1" evidence="17">
    <location>
        <begin position="871"/>
        <end position="1120"/>
    </location>
</feature>
<dbReference type="CDD" id="cd06923">
    <property type="entry name" value="ChtBD1_GH16"/>
    <property type="match status" value="1"/>
</dbReference>
<feature type="compositionally biased region" description="Basic and acidic residues" evidence="14">
    <location>
        <begin position="810"/>
        <end position="823"/>
    </location>
</feature>
<feature type="domain" description="ABC transmembrane type-1" evidence="17">
    <location>
        <begin position="274"/>
        <end position="554"/>
    </location>
</feature>
<evidence type="ECO:0000259" key="16">
    <source>
        <dbReference type="PROSITE" id="PS50893"/>
    </source>
</evidence>
<dbReference type="GO" id="GO:0000329">
    <property type="term" value="C:fungal-type vacuole membrane"/>
    <property type="evidence" value="ECO:0007669"/>
    <property type="project" value="UniProtKB-ARBA"/>
</dbReference>
<dbReference type="GeneID" id="93653063"/>
<organism evidence="20 21">
    <name type="scientific">Candida metapsilosis</name>
    <dbReference type="NCBI Taxonomy" id="273372"/>
    <lineage>
        <taxon>Eukaryota</taxon>
        <taxon>Fungi</taxon>
        <taxon>Dikarya</taxon>
        <taxon>Ascomycota</taxon>
        <taxon>Saccharomycotina</taxon>
        <taxon>Pichiomycetes</taxon>
        <taxon>Debaryomycetaceae</taxon>
        <taxon>Candida/Lodderomyces clade</taxon>
        <taxon>Candida</taxon>
    </lineage>
</organism>
<feature type="domain" description="GH16" evidence="19">
    <location>
        <begin position="2281"/>
        <end position="2498"/>
    </location>
</feature>
<evidence type="ECO:0000259" key="19">
    <source>
        <dbReference type="PROSITE" id="PS51762"/>
    </source>
</evidence>
<dbReference type="GO" id="GO:0005975">
    <property type="term" value="P:carbohydrate metabolic process"/>
    <property type="evidence" value="ECO:0007669"/>
    <property type="project" value="InterPro"/>
</dbReference>
<feature type="compositionally biased region" description="Low complexity" evidence="14">
    <location>
        <begin position="2583"/>
        <end position="2598"/>
    </location>
</feature>
<feature type="region of interest" description="Disordered" evidence="14">
    <location>
        <begin position="2565"/>
        <end position="2657"/>
    </location>
</feature>
<dbReference type="PROSITE" id="PS51180">
    <property type="entry name" value="BRO1"/>
    <property type="match status" value="1"/>
</dbReference>
<dbReference type="GO" id="GO:0004553">
    <property type="term" value="F:hydrolase activity, hydrolyzing O-glycosyl compounds"/>
    <property type="evidence" value="ECO:0007669"/>
    <property type="project" value="InterPro"/>
</dbReference>
<evidence type="ECO:0000256" key="2">
    <source>
        <dbReference type="ARBA" id="ARBA00009726"/>
    </source>
</evidence>
<feature type="compositionally biased region" description="Pro residues" evidence="14">
    <location>
        <begin position="2175"/>
        <end position="2188"/>
    </location>
</feature>
<feature type="transmembrane region" description="Helical" evidence="15">
    <location>
        <begin position="164"/>
        <end position="184"/>
    </location>
</feature>
<keyword evidence="11 15" id="KW-1133">Transmembrane helix</keyword>
<evidence type="ECO:0000256" key="10">
    <source>
        <dbReference type="ARBA" id="ARBA00022967"/>
    </source>
</evidence>
<dbReference type="GO" id="GO:0016887">
    <property type="term" value="F:ATP hydrolysis activity"/>
    <property type="evidence" value="ECO:0007669"/>
    <property type="project" value="InterPro"/>
</dbReference>
<dbReference type="SMART" id="SM01041">
    <property type="entry name" value="BRO1"/>
    <property type="match status" value="1"/>
</dbReference>
<keyword evidence="5" id="KW-0732">Signal</keyword>
<evidence type="ECO:0000256" key="6">
    <source>
        <dbReference type="ARBA" id="ARBA00022737"/>
    </source>
</evidence>
<dbReference type="InterPro" id="IPR011527">
    <property type="entry name" value="ABC1_TM_dom"/>
</dbReference>
<keyword evidence="6" id="KW-0677">Repeat</keyword>
<dbReference type="PANTHER" id="PTHR24223">
    <property type="entry name" value="ATP-BINDING CASSETTE SUB-FAMILY C"/>
    <property type="match status" value="1"/>
</dbReference>
<evidence type="ECO:0000256" key="1">
    <source>
        <dbReference type="ARBA" id="ARBA00004128"/>
    </source>
</evidence>
<dbReference type="InterPro" id="IPR044726">
    <property type="entry name" value="ABCC_6TM_D2"/>
</dbReference>
<dbReference type="InterPro" id="IPR003593">
    <property type="entry name" value="AAA+_ATPase"/>
</dbReference>
<feature type="transmembrane region" description="Helical" evidence="15">
    <location>
        <begin position="411"/>
        <end position="437"/>
    </location>
</feature>
<keyword evidence="4 15" id="KW-0812">Transmembrane</keyword>
<dbReference type="InterPro" id="IPR013320">
    <property type="entry name" value="ConA-like_dom_sf"/>
</dbReference>
<feature type="transmembrane region" description="Helical" evidence="15">
    <location>
        <begin position="22"/>
        <end position="47"/>
    </location>
</feature>
<feature type="transmembrane region" description="Helical" evidence="15">
    <location>
        <begin position="262"/>
        <end position="288"/>
    </location>
</feature>
<dbReference type="Gene3D" id="2.60.120.200">
    <property type="match status" value="1"/>
</dbReference>
<dbReference type="FunFam" id="3.40.50.300:FF:000565">
    <property type="entry name" value="ABC bile acid transporter"/>
    <property type="match status" value="1"/>
</dbReference>
<dbReference type="PROSITE" id="PS51762">
    <property type="entry name" value="GH16_2"/>
    <property type="match status" value="1"/>
</dbReference>
<dbReference type="SUPFAM" id="SSF52540">
    <property type="entry name" value="P-loop containing nucleoside triphosphate hydrolases"/>
    <property type="match status" value="2"/>
</dbReference>
<dbReference type="SUPFAM" id="SSF90123">
    <property type="entry name" value="ABC transporter transmembrane region"/>
    <property type="match status" value="2"/>
</dbReference>
<feature type="transmembrane region" description="Helical" evidence="15">
    <location>
        <begin position="124"/>
        <end position="144"/>
    </location>
</feature>
<dbReference type="CDD" id="cd18580">
    <property type="entry name" value="ABC_6TM_ABCC_D2"/>
    <property type="match status" value="1"/>
</dbReference>
<dbReference type="Pfam" id="PF13949">
    <property type="entry name" value="ALIX_LYPXL_bnd"/>
    <property type="match status" value="1"/>
</dbReference>
<keyword evidence="21" id="KW-1185">Reference proteome</keyword>
<dbReference type="GO" id="GO:0140359">
    <property type="term" value="F:ABC-type transporter activity"/>
    <property type="evidence" value="ECO:0007669"/>
    <property type="project" value="InterPro"/>
</dbReference>
<dbReference type="Gene3D" id="1.25.40.280">
    <property type="entry name" value="alix/aip1 like domains"/>
    <property type="match status" value="1"/>
</dbReference>
<evidence type="ECO:0000256" key="14">
    <source>
        <dbReference type="SAM" id="MobiDB-lite"/>
    </source>
</evidence>
<dbReference type="Gene3D" id="3.40.50.300">
    <property type="entry name" value="P-loop containing nucleotide triphosphate hydrolases"/>
    <property type="match status" value="2"/>
</dbReference>
<dbReference type="CDD" id="cd18579">
    <property type="entry name" value="ABC_6TM_ABCC_D1"/>
    <property type="match status" value="1"/>
</dbReference>
<dbReference type="InterPro" id="IPR044746">
    <property type="entry name" value="ABCC_6TM_D1"/>
</dbReference>
<evidence type="ECO:0000259" key="17">
    <source>
        <dbReference type="PROSITE" id="PS50929"/>
    </source>
</evidence>
<feature type="transmembrane region" description="Helical" evidence="15">
    <location>
        <begin position="68"/>
        <end position="91"/>
    </location>
</feature>
<dbReference type="CDD" id="cd03250">
    <property type="entry name" value="ABCC_MRP_domain1"/>
    <property type="match status" value="1"/>
</dbReference>
<dbReference type="PROSITE" id="PS50929">
    <property type="entry name" value="ABC_TM1F"/>
    <property type="match status" value="2"/>
</dbReference>
<keyword evidence="8" id="KW-0378">Hydrolase</keyword>
<dbReference type="InterPro" id="IPR025304">
    <property type="entry name" value="ALIX_V_dom"/>
</dbReference>
<dbReference type="PROSITE" id="PS50893">
    <property type="entry name" value="ABC_TRANSPORTER_2"/>
    <property type="match status" value="2"/>
</dbReference>
<feature type="transmembrane region" description="Helical" evidence="15">
    <location>
        <begin position="495"/>
        <end position="515"/>
    </location>
</feature>
<feature type="compositionally biased region" description="Low complexity" evidence="14">
    <location>
        <begin position="2189"/>
        <end position="2212"/>
    </location>
</feature>
<dbReference type="GO" id="GO:0009277">
    <property type="term" value="C:fungal-type cell wall"/>
    <property type="evidence" value="ECO:0007669"/>
    <property type="project" value="UniProtKB-ARBA"/>
</dbReference>
<evidence type="ECO:0000256" key="3">
    <source>
        <dbReference type="ARBA" id="ARBA00022448"/>
    </source>
</evidence>
<dbReference type="SMART" id="SM00382">
    <property type="entry name" value="AAA"/>
    <property type="match status" value="2"/>
</dbReference>
<evidence type="ECO:0000256" key="9">
    <source>
        <dbReference type="ARBA" id="ARBA00022840"/>
    </source>
</evidence>
<gene>
    <name evidence="20" type="ORF">I9W82_004434</name>
</gene>
<feature type="domain" description="ABC transporter" evidence="16">
    <location>
        <begin position="1156"/>
        <end position="1391"/>
    </location>
</feature>
<dbReference type="CDD" id="cd02183">
    <property type="entry name" value="GH16_fungal_CRH1_transglycosylase"/>
    <property type="match status" value="1"/>
</dbReference>
<feature type="transmembrane region" description="Helical" evidence="15">
    <location>
        <begin position="97"/>
        <end position="117"/>
    </location>
</feature>
<keyword evidence="10" id="KW-1278">Translocase</keyword>
<dbReference type="Pfam" id="PF03097">
    <property type="entry name" value="BRO1"/>
    <property type="match status" value="1"/>
</dbReference>
<dbReference type="InterPro" id="IPR004328">
    <property type="entry name" value="BRO1_dom"/>
</dbReference>
<proteinExistence type="inferred from homology"/>
<evidence type="ECO:0000313" key="21">
    <source>
        <dbReference type="Proteomes" id="UP000669133"/>
    </source>
</evidence>
<feature type="region of interest" description="Disordered" evidence="14">
    <location>
        <begin position="2117"/>
        <end position="2226"/>
    </location>
</feature>
<feature type="compositionally biased region" description="Basic and acidic residues" evidence="14">
    <location>
        <begin position="833"/>
        <end position="845"/>
    </location>
</feature>
<keyword evidence="9" id="KW-0067">ATP-binding</keyword>
<feature type="transmembrane region" description="Helical" evidence="15">
    <location>
        <begin position="983"/>
        <end position="1005"/>
    </location>
</feature>
<keyword evidence="3" id="KW-0813">Transport</keyword>
<feature type="transmembrane region" description="Helical" evidence="15">
    <location>
        <begin position="384"/>
        <end position="405"/>
    </location>
</feature>
<keyword evidence="7" id="KW-0547">Nucleotide-binding</keyword>
<dbReference type="Gene3D" id="1.20.140.50">
    <property type="entry name" value="alix/aip1 like domains"/>
    <property type="match status" value="1"/>
</dbReference>
<accession>A0A8H7ZA76</accession>
<feature type="domain" description="ABC transporter" evidence="16">
    <location>
        <begin position="589"/>
        <end position="810"/>
    </location>
</feature>
<feature type="transmembrane region" description="Helical" evidence="15">
    <location>
        <begin position="911"/>
        <end position="938"/>
    </location>
</feature>
<dbReference type="CDD" id="cd03244">
    <property type="entry name" value="ABCC_MRP_domain2"/>
    <property type="match status" value="1"/>
</dbReference>
<dbReference type="Pfam" id="PF00005">
    <property type="entry name" value="ABC_tran"/>
    <property type="match status" value="2"/>
</dbReference>
<dbReference type="GO" id="GO:0005524">
    <property type="term" value="F:ATP binding"/>
    <property type="evidence" value="ECO:0007669"/>
    <property type="project" value="UniProtKB-KW"/>
</dbReference>
<evidence type="ECO:0000256" key="7">
    <source>
        <dbReference type="ARBA" id="ARBA00022741"/>
    </source>
</evidence>
<dbReference type="Pfam" id="PF00664">
    <property type="entry name" value="ABC_membrane"/>
    <property type="match status" value="3"/>
</dbReference>
<dbReference type="InterPro" id="IPR027417">
    <property type="entry name" value="P-loop_NTPase"/>
</dbReference>
<dbReference type="Pfam" id="PF00722">
    <property type="entry name" value="Glyco_hydro_16"/>
    <property type="match status" value="1"/>
</dbReference>
<dbReference type="PANTHER" id="PTHR24223:SF443">
    <property type="entry name" value="MULTIDRUG-RESISTANCE LIKE PROTEIN 1, ISOFORM I"/>
    <property type="match status" value="1"/>
</dbReference>
<dbReference type="InterPro" id="IPR050173">
    <property type="entry name" value="ABC_transporter_C-like"/>
</dbReference>
<evidence type="ECO:0000256" key="15">
    <source>
        <dbReference type="SAM" id="Phobius"/>
    </source>
</evidence>
<name>A0A8H7ZA76_9ASCO</name>
<dbReference type="CDD" id="cd09242">
    <property type="entry name" value="BRO1_ScBro1_like"/>
    <property type="match status" value="1"/>
</dbReference>
<dbReference type="Gene3D" id="1.20.1560.10">
    <property type="entry name" value="ABC transporter type 1, transmembrane domain"/>
    <property type="match status" value="3"/>
</dbReference>
<dbReference type="Proteomes" id="UP000669133">
    <property type="component" value="Unassembled WGS sequence"/>
</dbReference>
<evidence type="ECO:0000256" key="8">
    <source>
        <dbReference type="ARBA" id="ARBA00022801"/>
    </source>
</evidence>
<comment type="caution">
    <text evidence="20">The sequence shown here is derived from an EMBL/GenBank/DDBJ whole genome shotgun (WGS) entry which is preliminary data.</text>
</comment>
<dbReference type="InterPro" id="IPR038499">
    <property type="entry name" value="BRO1_sf"/>
</dbReference>
<evidence type="ECO:0000256" key="4">
    <source>
        <dbReference type="ARBA" id="ARBA00022692"/>
    </source>
</evidence>
<dbReference type="GO" id="GO:0031505">
    <property type="term" value="P:fungal-type cell wall organization"/>
    <property type="evidence" value="ECO:0007669"/>
    <property type="project" value="UniProtKB-ARBA"/>
</dbReference>
<dbReference type="SUPFAM" id="SSF49899">
    <property type="entry name" value="Concanavalin A-like lectins/glucanases"/>
    <property type="match status" value="1"/>
</dbReference>
<dbReference type="InterPro" id="IPR003439">
    <property type="entry name" value="ABC_transporter-like_ATP-bd"/>
</dbReference>
<dbReference type="FunFam" id="3.40.50.300:FF:000450">
    <property type="entry name" value="ABC transporter C family member 2"/>
    <property type="match status" value="1"/>
</dbReference>
<evidence type="ECO:0000256" key="12">
    <source>
        <dbReference type="ARBA" id="ARBA00023136"/>
    </source>
</evidence>
<sequence>MGSCDIRDPLSDPSSNSLNPCFVAAASLASSFALAILVVFQFVQLIYSNYYGPFRIKYSFGNPFKLESVGGFHLVKLNLVVIQLLLYVVLMVHFSGLLFYSLLANVVLLGVILPLHIIEPVKSVVPLAAPSLYWLAQVIFTLIVSLQDNLSDVKIFNHNRVTQVAELCLFINAVMILVFEVGLYSPSLELKQYYELNDWNIETVHNFWSEITFSWLDPTIRKIYETQTIDPGETPPVHYVQNCLYTYDRTLKKWKDGSKSLFRVYLSLYSLNIVLMLVMEWIAIAANLGQAFLLQQFLVYINSGKPPVVGLSIATAIFLCSVGKLTAMFRFAAIHFRIRSQVYSSLGTFVYRKAINLSADARKDKNSGEIINNLAIDVTKLSQLAMHAFVVNLPFRLLIGIWALYRLLGVSALFGFAAAVVLVPLSSKISTSISALVKKNMKNRDERLKLTSEILQSIKSIKLYAWEQPMLRRLFAIRNDKELVMAKRIGHFNAFSMFLWNTIPFAITITCLVAFVKLTRISLIPSIIFPALSLFDFITEPIMQLPDAIVAIVEATNCFARLDKFFSMKENESKVVRSDKPVLPNDVTVSVKDATFSWDSDNVALRNVNLTARCGQLTCIVGKVGTGKSALIKAILGEVPISKGSVEVNGSIAYCAQHPWIQNASVRENILFGKNYNERFYNRVVAACQLTVDFEILPEGDATMVGEKGIALSGGQRARISLARAVYSNAEVYLLDDVLSAVDAHVGKSIIRDVIRGMLSDKTVILATNAINVLRYAGEIILLQGGEIAERGSYKEVMENESELARLINEHSSDSTHEEDTPKRRSSVVSNKSAKEDEVDKPDRREVRAKGQVKLRVYLEYFKACNFPMIILYVFIYAGNVTCNIGANYILKYWSEINLDKGHNSSISFYLTIYAITGISGAACMLAAALIMWSYCVIRGSKYFHDKMARSVLRSPMQFFETTPIGRILNRFADDMNVVDQQLIWSILAVIDYGLLAIGVLSRLVSTCRSPLFSHLSESVNGVETIRAYGQLGKFTTINNEITNRFIRVHYTMLSCNRWLSMRLQAISAVILYSSSLFILATRGTSHELSSGLAGFVLVNALSISNALSMIIRGWADIETRSVSLERVIEYCGLKPEAAEVSTYRPPTKWPAKGEISFQNYSTKYREDLEPVLKNINVSIKSREKIGVVGRTGAGKSTLTMALFRIVEATAGHIVLDSEAIDKLGLYDLRSSLNVIPQDSNVVEGTIRDNLDPLGKHTDEELWDVLRLAHLKDHVEQLGDDSLGAMIFEGGSNLSAGQRQLLSLARALLNKSNVLVLDEATASIDVETDRIVQNTIRTEFKDKTILTIAHRLATISDSDKVLVLDKGEVKEFDSPDNLLRSKDSIKKTEEVSWVKPLNNYLLSIYGNTSSYQTDITAFEKLRQDIRGVHADNTGLRLYFKYYSQLEVLDVKIQFSSLNRSKKLDFVWHDAFSPDITHRQNALPFEKANVLFNIGALLTKFAITKYNESQSSNGVATVKDSIVMLQQAAGIYEYLNENFLHAPSDDLSQATIRFLSKLNLAQAQEVFTLNAITNDLDQSKNSLIAKLCKSTSLQYEECYNMISQEEKESFKIVDDYDDLEDFDGPGEEEEDSRYVTAQLDPSWVSIIYYKIQYYKSLALYFHALQLEAGRKYGEAIGFLIQSNAVLENVNPHAMKAISKGHGNVYDLLDNYNYQKDAVKIKTDELSKDNDLIYHDLVKKDANWNQLTPLQVSKAVPLNDIPMLKEVNEQGYQNFLSNVVPINIHELSSYYSEEKSQLLRNEIDYYEVSKEETESFLESLKLPKALHQIKQALKSSDEEEIPADVISKVREISTTYVTDTELEEENVKLRQRIYETISKFDPYTQQDEAINLKRALYEASNSDKKISSLIDRSLYQLLSKGPNDQRFRQLFESGTHEVSLIDQDDTQDQQIKTLETFLYDLGTIRGNKASLIENLKKDIHSDDISNILMLNAKQMSNNEIKSVIFPAELKKFQPFIDKLDNLINREKSILSDVKTEWSRLLSDPVVKKLQSSNQEKAQLWSDSIARIESFYKNWTQYHAGLEKGNSWYKKLLKHCEDIVSSTVNQSMGSLKLNDYPRTASANSTGGGAQYATPSYSQSSPYNAPPAPPMQPQFSGFNAPPLQPQVSTSSQSHHSYSRPPPQLPPQLPPKNPSESFSPPSYSSQSSQSKLPPWQQANKNSDSKSGLIYDQPSTYDPNILAIASDTTKCNSTQHCPEDAPCCSQFGECGSGAYCLGGCDIRYSYNLTACMPMPRMDDYSKTFDSKESVEELEKVTEYLGNATEADWVYTGWVDYFDNALLIQMPNHTTGTVLSSTKYLWYGKVTAKMKTSHGAGVVTAFILFSDVQDEIDYEFVGYNLQAAESNFYAQGILNYTNSKNATVNDTFAYYHTYELDWHEDHITWSIDNKAVRTLNRNDTWNDTTKRYDFPQTPSRIQFSLWPGGDSSNGVGTIEWAGGEVDWDAEDIQKYGYFYAHIGDIEVETYDLPSGVRLSSNSTNSDDYHAYLYNSTDGDASNVYLTNKKTWLGNDDASGFDPDNDRESQNENETTTVVKTSGSSTITSVQTTTKKVSANAPAQNTAAANQATTNQQATTTDYDPSAGVGGFLQNSKQTTSGDSSSSGGAAGLNLEVGREGVLFAIALGFVSYFV</sequence>
<dbReference type="PROSITE" id="PS00211">
    <property type="entry name" value="ABC_TRANSPORTER_1"/>
    <property type="match status" value="2"/>
</dbReference>
<dbReference type="EMBL" id="JAEOAQ010000006">
    <property type="protein sequence ID" value="KAG5418105.1"/>
    <property type="molecule type" value="Genomic_DNA"/>
</dbReference>
<dbReference type="RefSeq" id="XP_067547221.1">
    <property type="nucleotide sequence ID" value="XM_067693506.1"/>
</dbReference>
<comment type="subcellular location">
    <subcellularLocation>
        <location evidence="1">Vacuole membrane</location>
        <topology evidence="1">Multi-pass membrane protein</topology>
    </subcellularLocation>
</comment>
<comment type="similarity">
    <text evidence="2">Belongs to the ABC transporter superfamily. ABCC family. Conjugate transporter (TC 3.A.1.208) subfamily.</text>
</comment>
<evidence type="ECO:0000259" key="18">
    <source>
        <dbReference type="PROSITE" id="PS51180"/>
    </source>
</evidence>
<feature type="transmembrane region" description="Helical" evidence="15">
    <location>
        <begin position="308"/>
        <end position="329"/>
    </location>
</feature>
<feature type="transmembrane region" description="Helical" evidence="15">
    <location>
        <begin position="870"/>
        <end position="891"/>
    </location>
</feature>
<feature type="compositionally biased region" description="Low complexity" evidence="14">
    <location>
        <begin position="2161"/>
        <end position="2171"/>
    </location>
</feature>
<evidence type="ECO:0000256" key="5">
    <source>
        <dbReference type="ARBA" id="ARBA00022729"/>
    </source>
</evidence>
<evidence type="ECO:0000256" key="13">
    <source>
        <dbReference type="ARBA" id="ARBA00023295"/>
    </source>
</evidence>
<feature type="region of interest" description="Disordered" evidence="14">
    <location>
        <begin position="810"/>
        <end position="845"/>
    </location>
</feature>
<keyword evidence="13" id="KW-0326">Glycosidase</keyword>
<reference evidence="20 21" key="1">
    <citation type="submission" date="2020-12" db="EMBL/GenBank/DDBJ databases">
        <title>Effect of drift, selection, and recombination on the evolution of hybrid genomes in Candida yeast pathogens.</title>
        <authorList>
            <person name="Mixao V."/>
            <person name="Ksiezopolska E."/>
            <person name="Saus E."/>
            <person name="Boekhout T."/>
            <person name="Gacser A."/>
            <person name="Gabaldon T."/>
        </authorList>
    </citation>
    <scope>NUCLEOTIDE SEQUENCE [LARGE SCALE GENOMIC DNA]</scope>
    <source>
        <strain evidence="20 21">BP57</strain>
    </source>
</reference>
<dbReference type="OrthoDB" id="6500128at2759"/>